<evidence type="ECO:0000256" key="6">
    <source>
        <dbReference type="ARBA" id="ARBA00022801"/>
    </source>
</evidence>
<keyword evidence="5 11" id="KW-0732">Signal</keyword>
<feature type="domain" description="Inhibitor I9" evidence="13">
    <location>
        <begin position="30"/>
        <end position="116"/>
    </location>
</feature>
<feature type="domain" description="Peptidase S8/S53" evidence="12">
    <location>
        <begin position="139"/>
        <end position="574"/>
    </location>
</feature>
<feature type="signal peptide" evidence="11">
    <location>
        <begin position="1"/>
        <end position="25"/>
    </location>
</feature>
<sequence>MDTPTPLYVCLLLFIQISLLASILAQSDIYIVHMDLSAMPKAFSGHHSWYAAILSSISDSSRATTASTTTTSSNLIYTYSNVIHGFSASLSPSQLEALKNSPGFISSIRDVPVKVHTTHTSQFLGLNSNSGAWPVSNYGKDIIIGLVDTGIWPENESFKDDGMTAIPSKWKGECINGTKFDSSMCNKKLIGARFYNKGLIANIPNVTISMNSTRDTQGHGTHTSSTAAGNYVDGASFFGYATGTARGMAPRAHVAMYKALWEDGDYTSDIIAAIDQAILDGVDVMSLSFGLDGLPLYEDPIAIATFAAMEKGIFIASSAGNEGPYFGTLHNGTPWLLTVAAGTIDREFKGIVTLGNGVSIKGASLYVGNSSLGQVPLVFMNTCESVKDLKKVGYKIVVCRDTNESISDQIYNVMHARLAGGVFISNTSELKLFVRKSFPAVIMNLQDGRAILDYIKKSSDPKASLEFQKTLLGTKPAPNVAIYSSRGPSQSCPSVLKPDLMAPGSFVLASWSLTSPVVEVGSHRLYGNFNLISGTSMACPHAAGVAALLKGAHPEWSPAAIRSAMMTTADSLDNTFNPIIEFVDNYEPASPLAMGAGHISPNKALDPGLIYDANAEDYVRLLCALNYTMKQIQMITRASSYNCSSPSLDLNYPSFIAFFNDNRSSSDAKVVQEFRRTVTNVGNGMLIYTAKVTPMDGIQVKVVPDKLVFGQKYEKQSYKLSLEGPRLIKEAVVHGSLSWVDVDGKHVVRSPIVATSLSLESFSGGDDYHADECDDEIEYLSYDSDDLNDDGDSSDIEDDFLSGEPFVDFKPIFCLSIRPPGPLVSQLIHKEEGCWNLPMLSIPQPFRKSEKFHFRQQQRGHSLLTHFRSVGAADSLFLYSLLLFLSFIITPSYRSGQLNRRRLASRRKHHHQRFSSVLHRVPHRKQQPDFTAAIRARFVEIYPLDFIFADFPAKLHLFAHPHLQRPQLQRSFLPASCTSPVHRDQAPTISSTHLSPFFRLTSNLHRRTYPPSTIISLFLAPTVFSGELCSGECQAPSSSGKQFISSKLRSSSSVKFEFRSFFSQQIRFVAIPHHGRSQIQFLWSILTRRLTRPGLIYDADAQDYVNFICSMNFTGEQILTITRSSSYNCSALPSDLNYPSFIAQFSNTTLTVHEFRRTVTNVGDGASTYRAKLTLPNGFSISVTPDTLVFREKYEKLSFVLSVMESPPREGTVSYGSLVWVDDEGEHTVRSPIVIL</sequence>
<keyword evidence="6 10" id="KW-0378">Hydrolase</keyword>
<evidence type="ECO:0000313" key="15">
    <source>
        <dbReference type="EMBL" id="KAF8377558.1"/>
    </source>
</evidence>
<dbReference type="Gene3D" id="3.50.30.30">
    <property type="match status" value="1"/>
</dbReference>
<evidence type="ECO:0000259" key="14">
    <source>
        <dbReference type="Pfam" id="PF17766"/>
    </source>
</evidence>
<feature type="chain" id="PRO_5033054034" description="Subtilisin" evidence="11">
    <location>
        <begin position="26"/>
        <end position="1236"/>
    </location>
</feature>
<feature type="domain" description="Subtilisin-like protease fibronectin type-III" evidence="14">
    <location>
        <begin position="1135"/>
        <end position="1235"/>
    </location>
</feature>
<evidence type="ECO:0000256" key="8">
    <source>
        <dbReference type="ARBA" id="ARBA00023180"/>
    </source>
</evidence>
<protein>
    <recommendedName>
        <fullName evidence="17">Subtilisin</fullName>
    </recommendedName>
</protein>
<dbReference type="InterPro" id="IPR045051">
    <property type="entry name" value="SBT"/>
</dbReference>
<name>A0A834Y8I2_TETSI</name>
<feature type="active site" description="Charge relay system" evidence="9 10">
    <location>
        <position position="536"/>
    </location>
</feature>
<accession>A0A834Y8I2</accession>
<evidence type="ECO:0000256" key="3">
    <source>
        <dbReference type="ARBA" id="ARBA00022525"/>
    </source>
</evidence>
<feature type="domain" description="Subtilisin-like protease fibronectin type-III" evidence="14">
    <location>
        <begin position="649"/>
        <end position="753"/>
    </location>
</feature>
<evidence type="ECO:0000256" key="4">
    <source>
        <dbReference type="ARBA" id="ARBA00022670"/>
    </source>
</evidence>
<evidence type="ECO:0000256" key="10">
    <source>
        <dbReference type="PROSITE-ProRule" id="PRU01240"/>
    </source>
</evidence>
<keyword evidence="7 10" id="KW-0720">Serine protease</keyword>
<evidence type="ECO:0000256" key="5">
    <source>
        <dbReference type="ARBA" id="ARBA00022729"/>
    </source>
</evidence>
<dbReference type="GO" id="GO:0006508">
    <property type="term" value="P:proteolysis"/>
    <property type="evidence" value="ECO:0007669"/>
    <property type="project" value="UniProtKB-KW"/>
</dbReference>
<dbReference type="Gene3D" id="2.60.40.2310">
    <property type="match status" value="2"/>
</dbReference>
<dbReference type="PROSITE" id="PS00138">
    <property type="entry name" value="SUBTILASE_SER"/>
    <property type="match status" value="1"/>
</dbReference>
<dbReference type="Gene3D" id="3.40.50.200">
    <property type="entry name" value="Peptidase S8/S53 domain"/>
    <property type="match status" value="1"/>
</dbReference>
<dbReference type="InterPro" id="IPR000209">
    <property type="entry name" value="Peptidase_S8/S53_dom"/>
</dbReference>
<proteinExistence type="inferred from homology"/>
<dbReference type="EMBL" id="JABCRI010000024">
    <property type="protein sequence ID" value="KAF8377558.1"/>
    <property type="molecule type" value="Genomic_DNA"/>
</dbReference>
<dbReference type="Pfam" id="PF17766">
    <property type="entry name" value="fn3_6"/>
    <property type="match status" value="2"/>
</dbReference>
<dbReference type="InterPro" id="IPR010259">
    <property type="entry name" value="S8pro/Inhibitor_I9"/>
</dbReference>
<dbReference type="InterPro" id="IPR041469">
    <property type="entry name" value="Subtilisin-like_FN3"/>
</dbReference>
<evidence type="ECO:0000256" key="2">
    <source>
        <dbReference type="ARBA" id="ARBA00011073"/>
    </source>
</evidence>
<keyword evidence="4 10" id="KW-0645">Protease</keyword>
<gene>
    <name evidence="15" type="ORF">HHK36_030940</name>
</gene>
<dbReference type="InterPro" id="IPR037045">
    <property type="entry name" value="S8pro/Inhibitor_I9_sf"/>
</dbReference>
<feature type="active site" description="Charge relay system" evidence="9 10">
    <location>
        <position position="219"/>
    </location>
</feature>
<keyword evidence="16" id="KW-1185">Reference proteome</keyword>
<dbReference type="FunFam" id="3.30.70.80:FF:000003">
    <property type="entry name" value="Subtilisin-like protease SBT1.9"/>
    <property type="match status" value="1"/>
</dbReference>
<evidence type="ECO:0000256" key="7">
    <source>
        <dbReference type="ARBA" id="ARBA00022825"/>
    </source>
</evidence>
<organism evidence="15 16">
    <name type="scientific">Tetracentron sinense</name>
    <name type="common">Spur-leaf</name>
    <dbReference type="NCBI Taxonomy" id="13715"/>
    <lineage>
        <taxon>Eukaryota</taxon>
        <taxon>Viridiplantae</taxon>
        <taxon>Streptophyta</taxon>
        <taxon>Embryophyta</taxon>
        <taxon>Tracheophyta</taxon>
        <taxon>Spermatophyta</taxon>
        <taxon>Magnoliopsida</taxon>
        <taxon>Trochodendrales</taxon>
        <taxon>Trochodendraceae</taxon>
        <taxon>Tetracentron</taxon>
    </lineage>
</organism>
<dbReference type="PROSITE" id="PS51892">
    <property type="entry name" value="SUBTILASE"/>
    <property type="match status" value="1"/>
</dbReference>
<dbReference type="FunFam" id="3.40.50.200:FF:000006">
    <property type="entry name" value="Subtilisin-like protease SBT1.5"/>
    <property type="match status" value="1"/>
</dbReference>
<dbReference type="Gene3D" id="3.30.70.80">
    <property type="entry name" value="Peptidase S8 propeptide/proteinase inhibitor I9"/>
    <property type="match status" value="1"/>
</dbReference>
<dbReference type="CDD" id="cd04852">
    <property type="entry name" value="Peptidases_S8_3"/>
    <property type="match status" value="1"/>
</dbReference>
<evidence type="ECO:0000259" key="12">
    <source>
        <dbReference type="Pfam" id="PF00082"/>
    </source>
</evidence>
<dbReference type="SUPFAM" id="SSF52743">
    <property type="entry name" value="Subtilisin-like"/>
    <property type="match status" value="1"/>
</dbReference>
<dbReference type="InterPro" id="IPR034197">
    <property type="entry name" value="Peptidases_S8_3"/>
</dbReference>
<dbReference type="AlphaFoldDB" id="A0A834Y8I2"/>
<comment type="subcellular location">
    <subcellularLocation>
        <location evidence="1">Secreted</location>
    </subcellularLocation>
</comment>
<dbReference type="PANTHER" id="PTHR10795">
    <property type="entry name" value="PROPROTEIN CONVERTASE SUBTILISIN/KEXIN"/>
    <property type="match status" value="1"/>
</dbReference>
<dbReference type="Pfam" id="PF00082">
    <property type="entry name" value="Peptidase_S8"/>
    <property type="match status" value="1"/>
</dbReference>
<dbReference type="OrthoDB" id="206201at2759"/>
<dbReference type="GO" id="GO:0004252">
    <property type="term" value="F:serine-type endopeptidase activity"/>
    <property type="evidence" value="ECO:0007669"/>
    <property type="project" value="UniProtKB-UniRule"/>
</dbReference>
<keyword evidence="3" id="KW-0964">Secreted</keyword>
<evidence type="ECO:0000313" key="16">
    <source>
        <dbReference type="Proteomes" id="UP000655225"/>
    </source>
</evidence>
<dbReference type="PRINTS" id="PR00723">
    <property type="entry name" value="SUBTILISIN"/>
</dbReference>
<dbReference type="CDD" id="cd02120">
    <property type="entry name" value="PA_subtilisin_like"/>
    <property type="match status" value="1"/>
</dbReference>
<dbReference type="InterPro" id="IPR023828">
    <property type="entry name" value="Peptidase_S8_Ser-AS"/>
</dbReference>
<dbReference type="Proteomes" id="UP000655225">
    <property type="component" value="Unassembled WGS sequence"/>
</dbReference>
<keyword evidence="8" id="KW-0325">Glycoprotein</keyword>
<dbReference type="InterPro" id="IPR036852">
    <property type="entry name" value="Peptidase_S8/S53_dom_sf"/>
</dbReference>
<dbReference type="Pfam" id="PF05922">
    <property type="entry name" value="Inhibitor_I9"/>
    <property type="match status" value="1"/>
</dbReference>
<comment type="similarity">
    <text evidence="2 10">Belongs to the peptidase S8 family.</text>
</comment>
<dbReference type="InterPro" id="IPR015500">
    <property type="entry name" value="Peptidase_S8_subtilisin-rel"/>
</dbReference>
<evidence type="ECO:0008006" key="17">
    <source>
        <dbReference type="Google" id="ProtNLM"/>
    </source>
</evidence>
<evidence type="ECO:0000256" key="1">
    <source>
        <dbReference type="ARBA" id="ARBA00004613"/>
    </source>
</evidence>
<evidence type="ECO:0000259" key="13">
    <source>
        <dbReference type="Pfam" id="PF05922"/>
    </source>
</evidence>
<evidence type="ECO:0000256" key="11">
    <source>
        <dbReference type="SAM" id="SignalP"/>
    </source>
</evidence>
<dbReference type="GO" id="GO:0005576">
    <property type="term" value="C:extracellular region"/>
    <property type="evidence" value="ECO:0007669"/>
    <property type="project" value="UniProtKB-SubCell"/>
</dbReference>
<evidence type="ECO:0000256" key="9">
    <source>
        <dbReference type="PIRSR" id="PIRSR615500-1"/>
    </source>
</evidence>
<comment type="caution">
    <text evidence="15">The sequence shown here is derived from an EMBL/GenBank/DDBJ whole genome shotgun (WGS) entry which is preliminary data.</text>
</comment>
<reference evidence="15 16" key="1">
    <citation type="submission" date="2020-04" db="EMBL/GenBank/DDBJ databases">
        <title>Plant Genome Project.</title>
        <authorList>
            <person name="Zhang R.-G."/>
        </authorList>
    </citation>
    <scope>NUCLEOTIDE SEQUENCE [LARGE SCALE GENOMIC DNA]</scope>
    <source>
        <strain evidence="15">YNK0</strain>
        <tissue evidence="15">Leaf</tissue>
    </source>
</reference>
<feature type="active site" description="Charge relay system" evidence="9 10">
    <location>
        <position position="148"/>
    </location>
</feature>
<dbReference type="OMA" id="AYKIVVC"/>